<dbReference type="GO" id="GO:0016020">
    <property type="term" value="C:membrane"/>
    <property type="evidence" value="ECO:0007669"/>
    <property type="project" value="UniProtKB-SubCell"/>
</dbReference>
<evidence type="ECO:0000256" key="4">
    <source>
        <dbReference type="ARBA" id="ARBA00023136"/>
    </source>
</evidence>
<organism evidence="6 7">
    <name type="scientific">Adhaeribacter arboris</name>
    <dbReference type="NCBI Taxonomy" id="2072846"/>
    <lineage>
        <taxon>Bacteria</taxon>
        <taxon>Pseudomonadati</taxon>
        <taxon>Bacteroidota</taxon>
        <taxon>Cytophagia</taxon>
        <taxon>Cytophagales</taxon>
        <taxon>Hymenobacteraceae</taxon>
        <taxon>Adhaeribacter</taxon>
    </lineage>
</organism>
<evidence type="ECO:0000313" key="7">
    <source>
        <dbReference type="Proteomes" id="UP000240357"/>
    </source>
</evidence>
<feature type="transmembrane region" description="Helical" evidence="5">
    <location>
        <begin position="112"/>
        <end position="131"/>
    </location>
</feature>
<evidence type="ECO:0000256" key="2">
    <source>
        <dbReference type="ARBA" id="ARBA00022692"/>
    </source>
</evidence>
<comment type="caution">
    <text evidence="6">The sequence shown here is derived from an EMBL/GenBank/DDBJ whole genome shotgun (WGS) entry which is preliminary data.</text>
</comment>
<evidence type="ECO:0000313" key="6">
    <source>
        <dbReference type="EMBL" id="PSR56469.1"/>
    </source>
</evidence>
<keyword evidence="7" id="KW-1185">Reference proteome</keyword>
<keyword evidence="4 5" id="KW-0472">Membrane</keyword>
<feature type="transmembrane region" description="Helical" evidence="5">
    <location>
        <begin position="18"/>
        <end position="37"/>
    </location>
</feature>
<accession>A0A2T2YLV1</accession>
<dbReference type="Proteomes" id="UP000240357">
    <property type="component" value="Unassembled WGS sequence"/>
</dbReference>
<keyword evidence="3 5" id="KW-1133">Transmembrane helix</keyword>
<name>A0A2T2YLV1_9BACT</name>
<dbReference type="PIRSF" id="PIRSF030066">
    <property type="entry name" value="UCP030066"/>
    <property type="match status" value="1"/>
</dbReference>
<proteinExistence type="predicted"/>
<feature type="transmembrane region" description="Helical" evidence="5">
    <location>
        <begin position="87"/>
        <end position="106"/>
    </location>
</feature>
<dbReference type="AlphaFoldDB" id="A0A2T2YLV1"/>
<reference evidence="6 7" key="1">
    <citation type="submission" date="2018-03" db="EMBL/GenBank/DDBJ databases">
        <title>Adhaeribacter sp. HMF7605 Genome sequencing and assembly.</title>
        <authorList>
            <person name="Kang H."/>
            <person name="Kang J."/>
            <person name="Cha I."/>
            <person name="Kim H."/>
            <person name="Joh K."/>
        </authorList>
    </citation>
    <scope>NUCLEOTIDE SEQUENCE [LARGE SCALE GENOMIC DNA]</scope>
    <source>
        <strain evidence="6 7">HMF7605</strain>
    </source>
</reference>
<comment type="subcellular location">
    <subcellularLocation>
        <location evidence="1">Membrane</location>
        <topology evidence="1">Multi-pass membrane protein</topology>
    </subcellularLocation>
</comment>
<dbReference type="InterPro" id="IPR032808">
    <property type="entry name" value="DoxX"/>
</dbReference>
<sequence>MTTFINNPSLPNYSKARVISYWLVTAFLGFELFYGALWDFNLLNKGYVHTILNHLGYPLYLANILAVSKVAAAIIILAPGFRILKEWAYAGVVILFLGGFVSHLIVGDGPGQFIWSLLFGLLALVSWKLNYRTDLIRTE</sequence>
<dbReference type="InterPro" id="IPR016944">
    <property type="entry name" value="UCP030066"/>
</dbReference>
<dbReference type="OrthoDB" id="7960583at2"/>
<protein>
    <recommendedName>
        <fullName evidence="8">DoxX family protein</fullName>
    </recommendedName>
</protein>
<dbReference type="Pfam" id="PF13564">
    <property type="entry name" value="DoxX_2"/>
    <property type="match status" value="1"/>
</dbReference>
<evidence type="ECO:0008006" key="8">
    <source>
        <dbReference type="Google" id="ProtNLM"/>
    </source>
</evidence>
<evidence type="ECO:0000256" key="3">
    <source>
        <dbReference type="ARBA" id="ARBA00022989"/>
    </source>
</evidence>
<evidence type="ECO:0000256" key="5">
    <source>
        <dbReference type="SAM" id="Phobius"/>
    </source>
</evidence>
<dbReference type="EMBL" id="PYFT01000001">
    <property type="protein sequence ID" value="PSR56469.1"/>
    <property type="molecule type" value="Genomic_DNA"/>
</dbReference>
<keyword evidence="2 5" id="KW-0812">Transmembrane</keyword>
<dbReference type="RefSeq" id="WP_106932646.1">
    <property type="nucleotide sequence ID" value="NZ_PYFT01000001.1"/>
</dbReference>
<evidence type="ECO:0000256" key="1">
    <source>
        <dbReference type="ARBA" id="ARBA00004141"/>
    </source>
</evidence>
<gene>
    <name evidence="6" type="ORF">AHMF7605_24715</name>
</gene>
<feature type="transmembrane region" description="Helical" evidence="5">
    <location>
        <begin position="57"/>
        <end position="78"/>
    </location>
</feature>